<dbReference type="EMBL" id="QGDQ01000007">
    <property type="protein sequence ID" value="PWJ54437.1"/>
    <property type="molecule type" value="Genomic_DNA"/>
</dbReference>
<protein>
    <submittedName>
        <fullName evidence="3">ACR3 family arsenite efflux pump ArsB</fullName>
    </submittedName>
</protein>
<name>A0A316AWB9_9ACTN</name>
<sequence length="247" mass="26123">MSALAGWLERRQVAIYLAGIGVGVVVGLLLPGVHGLTVAIDPALALLLYATFLGVPFLAIGRAVVDARFLATVLVMLAQAVLLPGYLLVMVGPSAAQAVDVGPFARAFVVLIVLPLVVAAATQTLGDRAVRYARRIETAAPTAMVPLVSLTLAVVVASQIRVVSDELGALLGLVPLYLAFAVVMVALVRVLPRWGRPAEALDDDVRLRPISRAGTWRPRPARPLRAATPGPRPPGLRSPRGRWRLRG</sequence>
<reference evidence="3 4" key="1">
    <citation type="submission" date="2018-03" db="EMBL/GenBank/DDBJ databases">
        <title>Genomic Encyclopedia of Archaeal and Bacterial Type Strains, Phase II (KMG-II): from individual species to whole genera.</title>
        <authorList>
            <person name="Goeker M."/>
        </authorList>
    </citation>
    <scope>NUCLEOTIDE SEQUENCE [LARGE SCALE GENOMIC DNA]</scope>
    <source>
        <strain evidence="3 4">DSM 44889</strain>
    </source>
</reference>
<dbReference type="InterPro" id="IPR038770">
    <property type="entry name" value="Na+/solute_symporter_sf"/>
</dbReference>
<proteinExistence type="predicted"/>
<feature type="transmembrane region" description="Helical" evidence="2">
    <location>
        <begin position="169"/>
        <end position="191"/>
    </location>
</feature>
<comment type="caution">
    <text evidence="3">The sequence shown here is derived from an EMBL/GenBank/DDBJ whole genome shotgun (WGS) entry which is preliminary data.</text>
</comment>
<keyword evidence="4" id="KW-1185">Reference proteome</keyword>
<evidence type="ECO:0000313" key="3">
    <source>
        <dbReference type="EMBL" id="PWJ54437.1"/>
    </source>
</evidence>
<dbReference type="Gene3D" id="1.20.1530.20">
    <property type="match status" value="1"/>
</dbReference>
<keyword evidence="2" id="KW-1133">Transmembrane helix</keyword>
<gene>
    <name evidence="3" type="ORF">BXY45_107133</name>
</gene>
<feature type="transmembrane region" description="Helical" evidence="2">
    <location>
        <begin position="12"/>
        <end position="30"/>
    </location>
</feature>
<keyword evidence="2" id="KW-0812">Transmembrane</keyword>
<dbReference type="AlphaFoldDB" id="A0A316AWB9"/>
<dbReference type="RefSeq" id="WP_109773751.1">
    <property type="nucleotide sequence ID" value="NZ_QGDQ01000007.1"/>
</dbReference>
<evidence type="ECO:0000256" key="1">
    <source>
        <dbReference type="SAM" id="MobiDB-lite"/>
    </source>
</evidence>
<feature type="region of interest" description="Disordered" evidence="1">
    <location>
        <begin position="216"/>
        <end position="247"/>
    </location>
</feature>
<evidence type="ECO:0000313" key="4">
    <source>
        <dbReference type="Proteomes" id="UP000245469"/>
    </source>
</evidence>
<dbReference type="Proteomes" id="UP000245469">
    <property type="component" value="Unassembled WGS sequence"/>
</dbReference>
<feature type="transmembrane region" description="Helical" evidence="2">
    <location>
        <begin position="69"/>
        <end position="92"/>
    </location>
</feature>
<keyword evidence="2" id="KW-0472">Membrane</keyword>
<dbReference type="OrthoDB" id="3254016at2"/>
<organism evidence="3 4">
    <name type="scientific">Quadrisphaera granulorum</name>
    <dbReference type="NCBI Taxonomy" id="317664"/>
    <lineage>
        <taxon>Bacteria</taxon>
        <taxon>Bacillati</taxon>
        <taxon>Actinomycetota</taxon>
        <taxon>Actinomycetes</taxon>
        <taxon>Kineosporiales</taxon>
        <taxon>Kineosporiaceae</taxon>
        <taxon>Quadrisphaera</taxon>
    </lineage>
</organism>
<accession>A0A316AWB9</accession>
<feature type="transmembrane region" description="Helical" evidence="2">
    <location>
        <begin position="42"/>
        <end position="60"/>
    </location>
</feature>
<feature type="transmembrane region" description="Helical" evidence="2">
    <location>
        <begin position="104"/>
        <end position="122"/>
    </location>
</feature>
<evidence type="ECO:0000256" key="2">
    <source>
        <dbReference type="SAM" id="Phobius"/>
    </source>
</evidence>
<feature type="transmembrane region" description="Helical" evidence="2">
    <location>
        <begin position="143"/>
        <end position="163"/>
    </location>
</feature>